<dbReference type="RefSeq" id="XP_043004368.1">
    <property type="nucleotide sequence ID" value="XM_043157003.1"/>
</dbReference>
<dbReference type="EMBL" id="CM032188">
    <property type="protein sequence ID" value="KAG7087897.1"/>
    <property type="molecule type" value="Genomic_DNA"/>
</dbReference>
<dbReference type="Proteomes" id="UP001049176">
    <property type="component" value="Chromosome 8"/>
</dbReference>
<proteinExistence type="predicted"/>
<dbReference type="KEGG" id="more:E1B28_011944"/>
<keyword evidence="2" id="KW-1185">Reference proteome</keyword>
<evidence type="ECO:0000313" key="2">
    <source>
        <dbReference type="Proteomes" id="UP001049176"/>
    </source>
</evidence>
<gene>
    <name evidence="1" type="ORF">E1B28_011944</name>
</gene>
<reference evidence="1" key="1">
    <citation type="journal article" date="2021" name="Genome Biol. Evol.">
        <title>The assembled and annotated genome of the fairy-ring fungus Marasmius oreades.</title>
        <authorList>
            <person name="Hiltunen M."/>
            <person name="Ament-Velasquez S.L."/>
            <person name="Johannesson H."/>
        </authorList>
    </citation>
    <scope>NUCLEOTIDE SEQUENCE</scope>
    <source>
        <strain evidence="1">03SP1</strain>
    </source>
</reference>
<dbReference type="AlphaFoldDB" id="A0A9P7RQL7"/>
<evidence type="ECO:0000313" key="1">
    <source>
        <dbReference type="EMBL" id="KAG7087897.1"/>
    </source>
</evidence>
<name>A0A9P7RQL7_9AGAR</name>
<sequence>MTNSRTRMATGSRICHSRPNTAMASSYRATTRSTIQLRALVSKFSLRLSAAQIQLPVAARKKVDSNGRALTPSPLAGNLTATGTFSKQVFW</sequence>
<comment type="caution">
    <text evidence="1">The sequence shown here is derived from an EMBL/GenBank/DDBJ whole genome shotgun (WGS) entry which is preliminary data.</text>
</comment>
<accession>A0A9P7RQL7</accession>
<protein>
    <submittedName>
        <fullName evidence="1">Uncharacterized protein</fullName>
    </submittedName>
</protein>
<dbReference type="GeneID" id="66081019"/>
<organism evidence="1 2">
    <name type="scientific">Marasmius oreades</name>
    <name type="common">fairy-ring Marasmius</name>
    <dbReference type="NCBI Taxonomy" id="181124"/>
    <lineage>
        <taxon>Eukaryota</taxon>
        <taxon>Fungi</taxon>
        <taxon>Dikarya</taxon>
        <taxon>Basidiomycota</taxon>
        <taxon>Agaricomycotina</taxon>
        <taxon>Agaricomycetes</taxon>
        <taxon>Agaricomycetidae</taxon>
        <taxon>Agaricales</taxon>
        <taxon>Marasmiineae</taxon>
        <taxon>Marasmiaceae</taxon>
        <taxon>Marasmius</taxon>
    </lineage>
</organism>